<dbReference type="PANTHER" id="PTHR23315">
    <property type="entry name" value="U BOX DOMAIN-CONTAINING"/>
    <property type="match status" value="1"/>
</dbReference>
<dbReference type="SMART" id="SM00185">
    <property type="entry name" value="ARM"/>
    <property type="match status" value="5"/>
</dbReference>
<dbReference type="Proteomes" id="UP001054252">
    <property type="component" value="Unassembled WGS sequence"/>
</dbReference>
<dbReference type="GO" id="GO:0016567">
    <property type="term" value="P:protein ubiquitination"/>
    <property type="evidence" value="ECO:0007669"/>
    <property type="project" value="InterPro"/>
</dbReference>
<name>A0AAV5JAY2_9ROSI</name>
<dbReference type="Pfam" id="PF25598">
    <property type="entry name" value="ARM_PUB"/>
    <property type="match status" value="1"/>
</dbReference>
<dbReference type="InterPro" id="IPR013083">
    <property type="entry name" value="Znf_RING/FYVE/PHD"/>
</dbReference>
<evidence type="ECO:0000256" key="8">
    <source>
        <dbReference type="PROSITE-ProRule" id="PRU00259"/>
    </source>
</evidence>
<comment type="pathway">
    <text evidence="3">Protein modification; protein ubiquitination.</text>
</comment>
<dbReference type="Gene3D" id="3.30.40.10">
    <property type="entry name" value="Zinc/RING finger domain, C3HC4 (zinc finger)"/>
    <property type="match status" value="1"/>
</dbReference>
<dbReference type="PANTHER" id="PTHR23315:SF339">
    <property type="entry name" value="U-BOX DOMAIN-CONTAINING PROTEIN 40"/>
    <property type="match status" value="1"/>
</dbReference>
<dbReference type="InterPro" id="IPR003613">
    <property type="entry name" value="Ubox_domain"/>
</dbReference>
<dbReference type="EC" id="2.3.2.27" evidence="4"/>
<dbReference type="PROSITE" id="PS51698">
    <property type="entry name" value="U_BOX"/>
    <property type="match status" value="1"/>
</dbReference>
<evidence type="ECO:0000259" key="9">
    <source>
        <dbReference type="PROSITE" id="PS51698"/>
    </source>
</evidence>
<dbReference type="Pfam" id="PF04564">
    <property type="entry name" value="U-box"/>
    <property type="match status" value="1"/>
</dbReference>
<evidence type="ECO:0000313" key="10">
    <source>
        <dbReference type="EMBL" id="GKV08594.1"/>
    </source>
</evidence>
<dbReference type="Gene3D" id="1.25.10.10">
    <property type="entry name" value="Leucine-rich Repeat Variant"/>
    <property type="match status" value="1"/>
</dbReference>
<organism evidence="10 11">
    <name type="scientific">Rubroshorea leprosula</name>
    <dbReference type="NCBI Taxonomy" id="152421"/>
    <lineage>
        <taxon>Eukaryota</taxon>
        <taxon>Viridiplantae</taxon>
        <taxon>Streptophyta</taxon>
        <taxon>Embryophyta</taxon>
        <taxon>Tracheophyta</taxon>
        <taxon>Spermatophyta</taxon>
        <taxon>Magnoliopsida</taxon>
        <taxon>eudicotyledons</taxon>
        <taxon>Gunneridae</taxon>
        <taxon>Pentapetalae</taxon>
        <taxon>rosids</taxon>
        <taxon>malvids</taxon>
        <taxon>Malvales</taxon>
        <taxon>Dipterocarpaceae</taxon>
        <taxon>Rubroshorea</taxon>
    </lineage>
</organism>
<dbReference type="FunFam" id="3.30.40.10:FF:000565">
    <property type="entry name" value="RING-type E3 ubiquitin transferase"/>
    <property type="match status" value="1"/>
</dbReference>
<dbReference type="Pfam" id="PF14111">
    <property type="entry name" value="DUF4283"/>
    <property type="match status" value="1"/>
</dbReference>
<comment type="catalytic activity">
    <reaction evidence="1">
        <text>S-ubiquitinyl-[E2 ubiquitin-conjugating enzyme]-L-cysteine + [acceptor protein]-L-lysine = [E2 ubiquitin-conjugating enzyme]-L-cysteine + N(6)-ubiquitinyl-[acceptor protein]-L-lysine.</text>
        <dbReference type="EC" id="2.3.2.27"/>
    </reaction>
</comment>
<dbReference type="GO" id="GO:0061630">
    <property type="term" value="F:ubiquitin protein ligase activity"/>
    <property type="evidence" value="ECO:0007669"/>
    <property type="project" value="UniProtKB-EC"/>
</dbReference>
<keyword evidence="7" id="KW-0833">Ubl conjugation pathway</keyword>
<feature type="repeat" description="ARM" evidence="8">
    <location>
        <begin position="323"/>
        <end position="360"/>
    </location>
</feature>
<comment type="caution">
    <text evidence="10">The sequence shown here is derived from an EMBL/GenBank/DDBJ whole genome shotgun (WGS) entry which is preliminary data.</text>
</comment>
<evidence type="ECO:0000256" key="6">
    <source>
        <dbReference type="ARBA" id="ARBA00022737"/>
    </source>
</evidence>
<protein>
    <recommendedName>
        <fullName evidence="4">RING-type E3 ubiquitin transferase</fullName>
        <ecNumber evidence="4">2.3.2.27</ecNumber>
    </recommendedName>
</protein>
<evidence type="ECO:0000256" key="4">
    <source>
        <dbReference type="ARBA" id="ARBA00012483"/>
    </source>
</evidence>
<dbReference type="SUPFAM" id="SSF48371">
    <property type="entry name" value="ARM repeat"/>
    <property type="match status" value="1"/>
</dbReference>
<feature type="repeat" description="ARM" evidence="8">
    <location>
        <begin position="282"/>
        <end position="324"/>
    </location>
</feature>
<dbReference type="SUPFAM" id="SSF57850">
    <property type="entry name" value="RING/U-box"/>
    <property type="match status" value="1"/>
</dbReference>
<dbReference type="InterPro" id="IPR000225">
    <property type="entry name" value="Armadillo"/>
</dbReference>
<gene>
    <name evidence="10" type="ORF">SLEP1_g20206</name>
</gene>
<evidence type="ECO:0000256" key="1">
    <source>
        <dbReference type="ARBA" id="ARBA00000900"/>
    </source>
</evidence>
<keyword evidence="11" id="KW-1185">Reference proteome</keyword>
<feature type="repeat" description="ARM" evidence="8">
    <location>
        <begin position="405"/>
        <end position="445"/>
    </location>
</feature>
<evidence type="ECO:0000313" key="11">
    <source>
        <dbReference type="Proteomes" id="UP001054252"/>
    </source>
</evidence>
<dbReference type="InterPro" id="IPR016024">
    <property type="entry name" value="ARM-type_fold"/>
</dbReference>
<accession>A0AAV5JAY2</accession>
<evidence type="ECO:0000256" key="7">
    <source>
        <dbReference type="ARBA" id="ARBA00022786"/>
    </source>
</evidence>
<dbReference type="EMBL" id="BPVZ01000029">
    <property type="protein sequence ID" value="GKV08594.1"/>
    <property type="molecule type" value="Genomic_DNA"/>
</dbReference>
<dbReference type="AlphaFoldDB" id="A0AAV5JAY2"/>
<dbReference type="InterPro" id="IPR011989">
    <property type="entry name" value="ARM-like"/>
</dbReference>
<keyword evidence="5" id="KW-0808">Transferase</keyword>
<proteinExistence type="predicted"/>
<sequence>MEFQEAVMKLVVDETVRGNTISRGGREKDKGSVSSRRKWRISFYRSSSNGSKPQQKQTPEEFCCPIFGSLMADPVIVSSGHTYERACVQACKTLGFIPSLANGTTPDFSTVIPNLALKSTILNWCHRNSVNPPKPLDVSSAENLVYTLMASENKLPKEGQRVSCSEKELIRGMKESPSFRFNHAVTELSRRPTHFHSQSNESVTATFLSPPLQLATRPSCYSSASSSSEIETLNPNLNPSEEEELVTKMRSPQVFEVEEAVISLRKITRNSEDSRANLCTPGLLSALRHLIISRYTNIQVNAVAAIVNLSLEKVNKVKIVRSGMVPPLIDVLKGGSPEAQEHAAGVLFSLALDDSNKMAIGVLGALPPLMHMIRTGNERTRHDSALALYHLSLVQSNRTKLIKLGSVPVLLSMIKSGQMVGRVLLILCNLASCEAGRTAVLDSGGVECLVGVLSGTELNGSTQESCVAVLYGLSCGGLRFKGLAKAAGAAEVLCKVEQQGSERARAKAGKILEMMKARIEKEEEVDWEELLDSGLISRTRFRLGCGKDGLDETSARPIEQNSNGISVVCLAAEEKAEFRALFKEAIIVKGYGKTAGYRFLIERVKNLWKPAGQLKCIDLGHDFFIIKLSLLEDLAFVLKEGPWFIR</sequence>
<evidence type="ECO:0000256" key="2">
    <source>
        <dbReference type="ARBA" id="ARBA00003861"/>
    </source>
</evidence>
<dbReference type="SMART" id="SM00504">
    <property type="entry name" value="Ubox"/>
    <property type="match status" value="1"/>
</dbReference>
<comment type="function">
    <text evidence="2">Functions as an E3 ubiquitin ligase.</text>
</comment>
<reference evidence="10 11" key="1">
    <citation type="journal article" date="2021" name="Commun. Biol.">
        <title>The genome of Shorea leprosula (Dipterocarpaceae) highlights the ecological relevance of drought in aseasonal tropical rainforests.</title>
        <authorList>
            <person name="Ng K.K.S."/>
            <person name="Kobayashi M.J."/>
            <person name="Fawcett J.A."/>
            <person name="Hatakeyama M."/>
            <person name="Paape T."/>
            <person name="Ng C.H."/>
            <person name="Ang C.C."/>
            <person name="Tnah L.H."/>
            <person name="Lee C.T."/>
            <person name="Nishiyama T."/>
            <person name="Sese J."/>
            <person name="O'Brien M.J."/>
            <person name="Copetti D."/>
            <person name="Mohd Noor M.I."/>
            <person name="Ong R.C."/>
            <person name="Putra M."/>
            <person name="Sireger I.Z."/>
            <person name="Indrioko S."/>
            <person name="Kosugi Y."/>
            <person name="Izuno A."/>
            <person name="Isagi Y."/>
            <person name="Lee S.L."/>
            <person name="Shimizu K.K."/>
        </authorList>
    </citation>
    <scope>NUCLEOTIDE SEQUENCE [LARGE SCALE GENOMIC DNA]</scope>
    <source>
        <strain evidence="10">214</strain>
    </source>
</reference>
<feature type="domain" description="U-box" evidence="9">
    <location>
        <begin position="57"/>
        <end position="131"/>
    </location>
</feature>
<evidence type="ECO:0000256" key="3">
    <source>
        <dbReference type="ARBA" id="ARBA00004906"/>
    </source>
</evidence>
<evidence type="ECO:0000256" key="5">
    <source>
        <dbReference type="ARBA" id="ARBA00022679"/>
    </source>
</evidence>
<dbReference type="PROSITE" id="PS50176">
    <property type="entry name" value="ARM_REPEAT"/>
    <property type="match status" value="3"/>
</dbReference>
<dbReference type="InterPro" id="IPR058678">
    <property type="entry name" value="ARM_PUB"/>
</dbReference>
<dbReference type="InterPro" id="IPR025558">
    <property type="entry name" value="DUF4283"/>
</dbReference>
<keyword evidence="6" id="KW-0677">Repeat</keyword>
<dbReference type="FunFam" id="1.25.10.10:FF:000578">
    <property type="entry name" value="RING-type E3 ubiquitin transferase"/>
    <property type="match status" value="1"/>
</dbReference>